<name>A0ABU6UHU6_9FABA</name>
<comment type="caution">
    <text evidence="2">The sequence shown here is derived from an EMBL/GenBank/DDBJ whole genome shotgun (WGS) entry which is preliminary data.</text>
</comment>
<evidence type="ECO:0000313" key="2">
    <source>
        <dbReference type="EMBL" id="MED6159731.1"/>
    </source>
</evidence>
<gene>
    <name evidence="2" type="ORF">PIB30_044970</name>
</gene>
<feature type="region of interest" description="Disordered" evidence="1">
    <location>
        <begin position="1"/>
        <end position="51"/>
    </location>
</feature>
<proteinExistence type="predicted"/>
<dbReference type="EMBL" id="JASCZI010121100">
    <property type="protein sequence ID" value="MED6159731.1"/>
    <property type="molecule type" value="Genomic_DNA"/>
</dbReference>
<protein>
    <submittedName>
        <fullName evidence="2">Uncharacterized protein</fullName>
    </submittedName>
</protein>
<evidence type="ECO:0000313" key="3">
    <source>
        <dbReference type="Proteomes" id="UP001341840"/>
    </source>
</evidence>
<dbReference type="Proteomes" id="UP001341840">
    <property type="component" value="Unassembled WGS sequence"/>
</dbReference>
<sequence length="116" mass="12965">MSRSLRKNNHFERGPRLLLLKHRNTPTPPNPPKTGCHNTLTAPHGIKKPPTLPVLSDSMRNLHTKIGAQNFPNVPCGRIYWSDVQVTFSQRRGRTVAWAALKFEGQKGNFKSSGGL</sequence>
<accession>A0ABU6UHU6</accession>
<evidence type="ECO:0000256" key="1">
    <source>
        <dbReference type="SAM" id="MobiDB-lite"/>
    </source>
</evidence>
<reference evidence="2 3" key="1">
    <citation type="journal article" date="2023" name="Plants (Basel)">
        <title>Bridging the Gap: Combining Genomics and Transcriptomics Approaches to Understand Stylosanthes scabra, an Orphan Legume from the Brazilian Caatinga.</title>
        <authorList>
            <person name="Ferreira-Neto J.R.C."/>
            <person name="da Silva M.D."/>
            <person name="Binneck E."/>
            <person name="de Melo N.F."/>
            <person name="da Silva R.H."/>
            <person name="de Melo A.L.T.M."/>
            <person name="Pandolfi V."/>
            <person name="Bustamante F.O."/>
            <person name="Brasileiro-Vidal A.C."/>
            <person name="Benko-Iseppon A.M."/>
        </authorList>
    </citation>
    <scope>NUCLEOTIDE SEQUENCE [LARGE SCALE GENOMIC DNA]</scope>
    <source>
        <tissue evidence="2">Leaves</tissue>
    </source>
</reference>
<organism evidence="2 3">
    <name type="scientific">Stylosanthes scabra</name>
    <dbReference type="NCBI Taxonomy" id="79078"/>
    <lineage>
        <taxon>Eukaryota</taxon>
        <taxon>Viridiplantae</taxon>
        <taxon>Streptophyta</taxon>
        <taxon>Embryophyta</taxon>
        <taxon>Tracheophyta</taxon>
        <taxon>Spermatophyta</taxon>
        <taxon>Magnoliopsida</taxon>
        <taxon>eudicotyledons</taxon>
        <taxon>Gunneridae</taxon>
        <taxon>Pentapetalae</taxon>
        <taxon>rosids</taxon>
        <taxon>fabids</taxon>
        <taxon>Fabales</taxon>
        <taxon>Fabaceae</taxon>
        <taxon>Papilionoideae</taxon>
        <taxon>50 kb inversion clade</taxon>
        <taxon>dalbergioids sensu lato</taxon>
        <taxon>Dalbergieae</taxon>
        <taxon>Pterocarpus clade</taxon>
        <taxon>Stylosanthes</taxon>
    </lineage>
</organism>
<keyword evidence="3" id="KW-1185">Reference proteome</keyword>